<feature type="region of interest" description="Disordered" evidence="6">
    <location>
        <begin position="54"/>
        <end position="99"/>
    </location>
</feature>
<evidence type="ECO:0000313" key="8">
    <source>
        <dbReference type="Proteomes" id="UP000076722"/>
    </source>
</evidence>
<proteinExistence type="inferred from homology"/>
<dbReference type="SMART" id="SM01371">
    <property type="entry name" value="TFIIA"/>
    <property type="match status" value="1"/>
</dbReference>
<dbReference type="STRING" id="1314777.A0A165A6D9"/>
<dbReference type="FunFam" id="1.10.287.100:FF:000001">
    <property type="entry name" value="Transcription initiation factor IIA subunit"/>
    <property type="match status" value="1"/>
</dbReference>
<evidence type="ECO:0000313" key="7">
    <source>
        <dbReference type="EMBL" id="KZS98536.1"/>
    </source>
</evidence>
<comment type="subcellular location">
    <subcellularLocation>
        <location evidence="1">Nucleus</location>
    </subcellularLocation>
</comment>
<dbReference type="EMBL" id="KV419395">
    <property type="protein sequence ID" value="KZS98536.1"/>
    <property type="molecule type" value="Genomic_DNA"/>
</dbReference>
<dbReference type="Gene3D" id="1.10.287.100">
    <property type="match status" value="1"/>
</dbReference>
<keyword evidence="4" id="KW-0539">Nucleus</keyword>
<evidence type="ECO:0000256" key="5">
    <source>
        <dbReference type="ARBA" id="ARBA00074154"/>
    </source>
</evidence>
<dbReference type="InterPro" id="IPR004855">
    <property type="entry name" value="TFIIA_asu/bsu"/>
</dbReference>
<organism evidence="7 8">
    <name type="scientific">Sistotremastrum niveocremeum HHB9708</name>
    <dbReference type="NCBI Taxonomy" id="1314777"/>
    <lineage>
        <taxon>Eukaryota</taxon>
        <taxon>Fungi</taxon>
        <taxon>Dikarya</taxon>
        <taxon>Basidiomycota</taxon>
        <taxon>Agaricomycotina</taxon>
        <taxon>Agaricomycetes</taxon>
        <taxon>Sistotremastrales</taxon>
        <taxon>Sistotremastraceae</taxon>
        <taxon>Sertulicium</taxon>
        <taxon>Sertulicium niveocremeum</taxon>
    </lineage>
</organism>
<evidence type="ECO:0000256" key="2">
    <source>
        <dbReference type="ARBA" id="ARBA00010059"/>
    </source>
</evidence>
<comment type="similarity">
    <text evidence="2">Belongs to the TFIIA subunit 1 family.</text>
</comment>
<feature type="compositionally biased region" description="Acidic residues" evidence="6">
    <location>
        <begin position="221"/>
        <end position="241"/>
    </location>
</feature>
<feature type="region of interest" description="Disordered" evidence="6">
    <location>
        <begin position="125"/>
        <end position="249"/>
    </location>
</feature>
<keyword evidence="3" id="KW-0804">Transcription</keyword>
<feature type="compositionally biased region" description="Pro residues" evidence="6">
    <location>
        <begin position="126"/>
        <end position="135"/>
    </location>
</feature>
<dbReference type="Pfam" id="PF03153">
    <property type="entry name" value="TFIIA"/>
    <property type="match status" value="2"/>
</dbReference>
<name>A0A165A6D9_9AGAM</name>
<keyword evidence="8" id="KW-1185">Reference proteome</keyword>
<evidence type="ECO:0000256" key="1">
    <source>
        <dbReference type="ARBA" id="ARBA00004123"/>
    </source>
</evidence>
<sequence length="276" mass="29239">MSNKIVPTTYRAIIDDVIANMRAEFEDYGVGEDVLGQLQDKWESKVIASRVAEFEQPPAPPQAPTSYAPQPTNNNRRSPHMNYTVPPGAHPPPSHYAGVPHVKTEAIDRPYIPMTQPMHHYVMPPMTAPPMPPRPGQGVLVLPRGAPPAAAATSGPPRFPTGSSGSGGRIPQLDGPSGAPPTNSQQIVQLDGPSSSESESSSPPPPDSKIASGSAPRPADTEEINSDLDDSESDADADEDPTATGGADTDIVFCTYDKVGSDLPGTLFAVFNRRFK</sequence>
<dbReference type="SUPFAM" id="SSF47396">
    <property type="entry name" value="Transcription factor IIA (TFIIA), alpha-helical domain"/>
    <property type="match status" value="1"/>
</dbReference>
<dbReference type="GO" id="GO:0005672">
    <property type="term" value="C:transcription factor TFIIA complex"/>
    <property type="evidence" value="ECO:0007669"/>
    <property type="project" value="InterPro"/>
</dbReference>
<dbReference type="OrthoDB" id="6275927at2759"/>
<dbReference type="AlphaFoldDB" id="A0A165A6D9"/>
<feature type="compositionally biased region" description="Low complexity" evidence="6">
    <location>
        <begin position="143"/>
        <end position="156"/>
    </location>
</feature>
<evidence type="ECO:0000256" key="4">
    <source>
        <dbReference type="ARBA" id="ARBA00023242"/>
    </source>
</evidence>
<dbReference type="GO" id="GO:0006367">
    <property type="term" value="P:transcription initiation at RNA polymerase II promoter"/>
    <property type="evidence" value="ECO:0007669"/>
    <property type="project" value="InterPro"/>
</dbReference>
<dbReference type="PANTHER" id="PTHR12694:SF8">
    <property type="entry name" value="TRANSCRIPTION INITIATION FACTOR IIA SUBUNIT 1"/>
    <property type="match status" value="1"/>
</dbReference>
<protein>
    <recommendedName>
        <fullName evidence="5">Transcription initiation factor IIA large subunit</fullName>
    </recommendedName>
</protein>
<dbReference type="Proteomes" id="UP000076722">
    <property type="component" value="Unassembled WGS sequence"/>
</dbReference>
<evidence type="ECO:0000256" key="3">
    <source>
        <dbReference type="ARBA" id="ARBA00023163"/>
    </source>
</evidence>
<evidence type="ECO:0000256" key="6">
    <source>
        <dbReference type="SAM" id="MobiDB-lite"/>
    </source>
</evidence>
<dbReference type="PANTHER" id="PTHR12694">
    <property type="entry name" value="TRANSCRIPTION INITIATION FACTOR IIA SUBUNIT 1"/>
    <property type="match status" value="1"/>
</dbReference>
<gene>
    <name evidence="7" type="ORF">SISNIDRAFT_481262</name>
</gene>
<accession>A0A165A6D9</accession>
<reference evidence="7 8" key="1">
    <citation type="journal article" date="2016" name="Mol. Biol. Evol.">
        <title>Comparative Genomics of Early-Diverging Mushroom-Forming Fungi Provides Insights into the Origins of Lignocellulose Decay Capabilities.</title>
        <authorList>
            <person name="Nagy L.G."/>
            <person name="Riley R."/>
            <person name="Tritt A."/>
            <person name="Adam C."/>
            <person name="Daum C."/>
            <person name="Floudas D."/>
            <person name="Sun H."/>
            <person name="Yadav J.S."/>
            <person name="Pangilinan J."/>
            <person name="Larsson K.H."/>
            <person name="Matsuura K."/>
            <person name="Barry K."/>
            <person name="Labutti K."/>
            <person name="Kuo R."/>
            <person name="Ohm R.A."/>
            <person name="Bhattacharya S.S."/>
            <person name="Shirouzu T."/>
            <person name="Yoshinaga Y."/>
            <person name="Martin F.M."/>
            <person name="Grigoriev I.V."/>
            <person name="Hibbett D.S."/>
        </authorList>
    </citation>
    <scope>NUCLEOTIDE SEQUENCE [LARGE SCALE GENOMIC DNA]</scope>
    <source>
        <strain evidence="7 8">HHB9708</strain>
    </source>
</reference>